<evidence type="ECO:0000256" key="1">
    <source>
        <dbReference type="SAM" id="Coils"/>
    </source>
</evidence>
<name>A0A8J1TEF8_OWEFU</name>
<feature type="compositionally biased region" description="Basic and acidic residues" evidence="2">
    <location>
        <begin position="644"/>
        <end position="669"/>
    </location>
</feature>
<dbReference type="Pfam" id="PF00035">
    <property type="entry name" value="dsrm"/>
    <property type="match status" value="1"/>
</dbReference>
<dbReference type="AlphaFoldDB" id="A0A8J1TEF8"/>
<feature type="coiled-coil region" evidence="1">
    <location>
        <begin position="755"/>
        <end position="788"/>
    </location>
</feature>
<sequence>MSCAYRPVFPSSKPEAEPSVPGMEYNQPGRRFGIPPRSTGRDDDRLPFPRRGPSFDPYQKEKRGGEDPNQGWLKMIEKFNRGEDPEDTTEEDIEEQIRVFKGSRDFKSKLNEHSLQSGFGVAAYETRPAGRMQNDGFVSCCIVGGRNYQCKMSFRAKKDAEQAAARMALVDWGIISQDAKLPNADRIINKNVDLSISPAETFDPNYPKGRGRNFDNRYNNDNSGNDDPCKTSFSSQENVDDDFEKKDLIRSEIERFRSKHKGEVVSNARLLDKPSFDHEDWPPRGGEQRYPRNEHGYPPHFPRGPPRGGYNGPGPRPCGGVPPLMNPQFNPPPRHRHPIPRMMLNYPEDPQWENEAWEEDMGPRRHRDRSPIARAPPPPPNSLQSILDHTNAKIKVAAVGHGYMWSIFGSMKANNPKTPRDFGIKELAVQMLCPEWGYTIKDILRSRPSLVYIQVEDKDIMGQRPEHGPHPIISLAENLIEMSRGHIKKVIIGKAFARFHTLSSESSAVAYFNDRCAKLNQELKSSIAKRDFLLWWNHKDVGMSDRKNVKDDGFNLSDLGVFRLWKSIRASLMRFKEEFSLMGGKTAVIDYGHTSAGQAELSPTAVLQEAISNATMIKQHMMHQNVMQKTAQVKHEEYMRHWERNRYSDQHQSRRRSHDDKPKDRHTLVVEEEDYEEADADIVEANKRLIEDKANMSMKQFTDVYGRGRAENIKYRHKRYQQEQILRHRYKLYISDKATLGLMEMEEKYGGSKSCNDLEQEYKEMKDAEELEERYKTYLKDKDTLTALEWEEKYGGTGGEEIEEKFKTFKRRQYLIDAQHRCTYDKQNLSKSDFNSKYYKKYLDVLKEAFNRQKEQKTLSKEDQELVAKYKAWEYDKKSMSMVEYEKKYPDDVTDELETEYKVFKEKNQGSLESSEVDEFFYILHKFLYEKAFKSKTKVKLNYTREFLDLLFSVWDKHKNGKSEQVDYEEVIFEEGYTRYMMDKEQLTPSVFMMKYTPKIITDFETRREELAQRKKGDMTASTDNQLLEAEYQTYMADKQQLSMMAFTEKYNPVYIKDLEDRYAALKGTKPDVTTDAMQAHLMQQQQLMMSQYGMMGQGMMPGMMNQFYQPGSMFPAAETATGEEDKADDITEVEMELSDNEGDSSEAKAEEPIVKPHPMGQYPPLKPAEPGPTGLEEKQEPVTQSFSDFLKKQM</sequence>
<feature type="region of interest" description="Disordered" evidence="2">
    <location>
        <begin position="198"/>
        <end position="239"/>
    </location>
</feature>
<dbReference type="PROSITE" id="PS50137">
    <property type="entry name" value="DS_RBD"/>
    <property type="match status" value="1"/>
</dbReference>
<feature type="region of interest" description="Disordered" evidence="2">
    <location>
        <begin position="358"/>
        <end position="381"/>
    </location>
</feature>
<reference evidence="3" key="1">
    <citation type="submission" date="2022-03" db="EMBL/GenBank/DDBJ databases">
        <authorList>
            <person name="Martin C."/>
        </authorList>
    </citation>
    <scope>NUCLEOTIDE SEQUENCE</scope>
</reference>
<dbReference type="GO" id="GO:0003723">
    <property type="term" value="F:RNA binding"/>
    <property type="evidence" value="ECO:0007669"/>
    <property type="project" value="UniProtKB-UniRule"/>
</dbReference>
<feature type="region of interest" description="Disordered" evidence="2">
    <location>
        <begin position="270"/>
        <end position="314"/>
    </location>
</feature>
<feature type="compositionally biased region" description="Polar residues" evidence="2">
    <location>
        <begin position="216"/>
        <end position="237"/>
    </location>
</feature>
<feature type="region of interest" description="Disordered" evidence="2">
    <location>
        <begin position="644"/>
        <end position="672"/>
    </location>
</feature>
<evidence type="ECO:0000313" key="4">
    <source>
        <dbReference type="Proteomes" id="UP000749559"/>
    </source>
</evidence>
<dbReference type="InterPro" id="IPR014720">
    <property type="entry name" value="dsRBD_dom"/>
</dbReference>
<proteinExistence type="predicted"/>
<gene>
    <name evidence="3" type="ORF">OFUS_LOCUS22684</name>
</gene>
<keyword evidence="4" id="KW-1185">Reference proteome</keyword>
<dbReference type="SUPFAM" id="SSF54768">
    <property type="entry name" value="dsRNA-binding domain-like"/>
    <property type="match status" value="1"/>
</dbReference>
<feature type="compositionally biased region" description="Basic and acidic residues" evidence="2">
    <location>
        <begin position="1146"/>
        <end position="1155"/>
    </location>
</feature>
<protein>
    <submittedName>
        <fullName evidence="3">Uncharacterized protein</fullName>
    </submittedName>
</protein>
<organism evidence="3 4">
    <name type="scientific">Owenia fusiformis</name>
    <name type="common">Polychaete worm</name>
    <dbReference type="NCBI Taxonomy" id="6347"/>
    <lineage>
        <taxon>Eukaryota</taxon>
        <taxon>Metazoa</taxon>
        <taxon>Spiralia</taxon>
        <taxon>Lophotrochozoa</taxon>
        <taxon>Annelida</taxon>
        <taxon>Polychaeta</taxon>
        <taxon>Sedentaria</taxon>
        <taxon>Canalipalpata</taxon>
        <taxon>Sabellida</taxon>
        <taxon>Oweniida</taxon>
        <taxon>Oweniidae</taxon>
        <taxon>Owenia</taxon>
    </lineage>
</organism>
<dbReference type="SMART" id="SM00358">
    <property type="entry name" value="DSRM"/>
    <property type="match status" value="1"/>
</dbReference>
<dbReference type="Gene3D" id="3.30.160.20">
    <property type="match status" value="1"/>
</dbReference>
<feature type="compositionally biased region" description="Basic and acidic residues" evidence="2">
    <location>
        <begin position="270"/>
        <end position="297"/>
    </location>
</feature>
<dbReference type="OrthoDB" id="6150139at2759"/>
<keyword evidence="1" id="KW-0175">Coiled coil</keyword>
<dbReference type="EMBL" id="CAIIXF020000011">
    <property type="protein sequence ID" value="CAH1798550.1"/>
    <property type="molecule type" value="Genomic_DNA"/>
</dbReference>
<evidence type="ECO:0000256" key="2">
    <source>
        <dbReference type="SAM" id="MobiDB-lite"/>
    </source>
</evidence>
<feature type="region of interest" description="Disordered" evidence="2">
    <location>
        <begin position="1137"/>
        <end position="1195"/>
    </location>
</feature>
<evidence type="ECO:0000313" key="3">
    <source>
        <dbReference type="EMBL" id="CAH1798550.1"/>
    </source>
</evidence>
<feature type="region of interest" description="Disordered" evidence="2">
    <location>
        <begin position="1"/>
        <end position="70"/>
    </location>
</feature>
<accession>A0A8J1TEF8</accession>
<dbReference type="Proteomes" id="UP000749559">
    <property type="component" value="Unassembled WGS sequence"/>
</dbReference>
<comment type="caution">
    <text evidence="3">The sequence shown here is derived from an EMBL/GenBank/DDBJ whole genome shotgun (WGS) entry which is preliminary data.</text>
</comment>